<dbReference type="Proteomes" id="UP000185639">
    <property type="component" value="Unassembled WGS sequence"/>
</dbReference>
<accession>A0A1N7KZM9</accession>
<reference evidence="2" key="1">
    <citation type="submission" date="2017-01" db="EMBL/GenBank/DDBJ databases">
        <authorList>
            <person name="Varghese N."/>
            <person name="Submissions S."/>
        </authorList>
    </citation>
    <scope>NUCLEOTIDE SEQUENCE [LARGE SCALE GENOMIC DNA]</scope>
    <source>
        <strain evidence="2">DSM 24913</strain>
    </source>
</reference>
<evidence type="ECO:0000313" key="2">
    <source>
        <dbReference type="Proteomes" id="UP000185639"/>
    </source>
</evidence>
<protein>
    <submittedName>
        <fullName evidence="1">Uncharacterized protein</fullName>
    </submittedName>
</protein>
<dbReference type="STRING" id="484498.SAMN05421686_103187"/>
<organism evidence="1 2">
    <name type="scientific">Thalassolituus maritimus</name>
    <dbReference type="NCBI Taxonomy" id="484498"/>
    <lineage>
        <taxon>Bacteria</taxon>
        <taxon>Pseudomonadati</taxon>
        <taxon>Pseudomonadota</taxon>
        <taxon>Gammaproteobacteria</taxon>
        <taxon>Oceanospirillales</taxon>
        <taxon>Oceanospirillaceae</taxon>
        <taxon>Thalassolituus</taxon>
    </lineage>
</organism>
<dbReference type="EMBL" id="FTOH01000003">
    <property type="protein sequence ID" value="SIS67043.1"/>
    <property type="molecule type" value="Genomic_DNA"/>
</dbReference>
<proteinExistence type="predicted"/>
<name>A0A1N7KZM9_9GAMM</name>
<evidence type="ECO:0000313" key="1">
    <source>
        <dbReference type="EMBL" id="SIS67043.1"/>
    </source>
</evidence>
<keyword evidence="2" id="KW-1185">Reference proteome</keyword>
<dbReference type="AlphaFoldDB" id="A0A1N7KZM9"/>
<sequence length="360" mass="41165">MRLFGTEKYPKGPSFRTAKHVSKDLGLASLSFMAPNPKPAHGGSWNKEPNHFNAASDAGFERELTWNQCEIESLSRLRVYSSSWEFRGIPVIEGYCGFLNCIVDIRRVGDLPANESLFDNWVLARELLRNEELCTYAATSEGYTAAPLDSNPDRWPEVLGPINSQWVNRNGTDWLYTEEQQLSDTANAVTWATPISHDRYLSCLFLIERSSWHGPNAYRIEERVRPDTFLDLMHQIMDSVKLELCEEMKAERDRIRTIEPSERRPVIEFTPEQLKVAKHVLYMSSFRKPEDGDDRWSSGMERLAPSEEVEAFLDERVKFKPLPGSYPRGGIIYNRVPVQPITKLVDSLPQGAIARKAIPE</sequence>
<gene>
    <name evidence="1" type="ORF">SAMN05421686_103187</name>
</gene>